<keyword evidence="3" id="KW-0963">Cytoplasm</keyword>
<dbReference type="CDD" id="cd03894">
    <property type="entry name" value="M20_ArgE"/>
    <property type="match status" value="1"/>
</dbReference>
<evidence type="ECO:0000256" key="7">
    <source>
        <dbReference type="ARBA" id="ARBA00022801"/>
    </source>
</evidence>
<dbReference type="InterPro" id="IPR036264">
    <property type="entry name" value="Bact_exopeptidase_dim_dom"/>
</dbReference>
<dbReference type="SUPFAM" id="SSF53187">
    <property type="entry name" value="Zn-dependent exopeptidases"/>
    <property type="match status" value="1"/>
</dbReference>
<reference evidence="11 12" key="1">
    <citation type="submission" date="2018-12" db="EMBL/GenBank/DDBJ databases">
        <authorList>
            <consortium name="Pathogen Informatics"/>
        </authorList>
    </citation>
    <scope>NUCLEOTIDE SEQUENCE [LARGE SCALE GENOMIC DNA]</scope>
    <source>
        <strain evidence="11 12">NCTC10296</strain>
    </source>
</reference>
<proteinExistence type="inferred from homology"/>
<accession>A0A448D725</accession>
<dbReference type="NCBIfam" id="NF005710">
    <property type="entry name" value="PRK07522.1"/>
    <property type="match status" value="1"/>
</dbReference>
<keyword evidence="7 11" id="KW-0378">Hydrolase</keyword>
<evidence type="ECO:0000259" key="10">
    <source>
        <dbReference type="Pfam" id="PF07687"/>
    </source>
</evidence>
<dbReference type="PANTHER" id="PTHR43808:SF31">
    <property type="entry name" value="N-ACETYL-L-CITRULLINE DEACETYLASE"/>
    <property type="match status" value="1"/>
</dbReference>
<evidence type="ECO:0000256" key="5">
    <source>
        <dbReference type="ARBA" id="ARBA00022605"/>
    </source>
</evidence>
<evidence type="ECO:0000256" key="2">
    <source>
        <dbReference type="ARBA" id="ARBA00005691"/>
    </source>
</evidence>
<protein>
    <submittedName>
        <fullName evidence="11">Succinyl-diaminopimelate desuccinylase</fullName>
        <ecNumber evidence="11">3.5.1.16</ecNumber>
    </submittedName>
</protein>
<evidence type="ECO:0000256" key="4">
    <source>
        <dbReference type="ARBA" id="ARBA00022571"/>
    </source>
</evidence>
<evidence type="ECO:0000256" key="1">
    <source>
        <dbReference type="ARBA" id="ARBA00001947"/>
    </source>
</evidence>
<dbReference type="GO" id="GO:0008777">
    <property type="term" value="F:acetylornithine deacetylase activity"/>
    <property type="evidence" value="ECO:0007669"/>
    <property type="project" value="UniProtKB-EC"/>
</dbReference>
<sequence length="385" mass="42476">MNTIEWLCRLIAYDTTSHNSNLALIDSVANHFLSHGLNPWVTKNEDYSKANLFVTIPAADGSEQGGLILSGHTDVVPAEHETWLSHPFRAEIRDDKLYGRGAVDMKGFIAAVLAAVPAMKSARLKYPLHIALSYDEEVGCLGAPDMIEEIQARGLNPEYCIVGEPTGMKAVLAHKGIHVFRCRLHGKPAHSSLPDLGVNTIEYAAHLICFIQKLAERFKHPPYHDPSFNVPHSTLSVNTIRGGNANNIVPSFSEFHFDYRNLPQMSMLDVIDPLSDYIRHELEPLMQKTDPHGLVEIDEMVSVPAMSVSGSPKITGLLNVLQTPTAEENVSYTTEGGLFQQTGIHTIICGPGNIEQAHRPNEFIELAQLAKCDVFLARLIKAFSK</sequence>
<evidence type="ECO:0000256" key="6">
    <source>
        <dbReference type="ARBA" id="ARBA00022723"/>
    </source>
</evidence>
<dbReference type="EC" id="3.5.1.16" evidence="11"/>
<dbReference type="GO" id="GO:0046872">
    <property type="term" value="F:metal ion binding"/>
    <property type="evidence" value="ECO:0007669"/>
    <property type="project" value="UniProtKB-KW"/>
</dbReference>
<dbReference type="PANTHER" id="PTHR43808">
    <property type="entry name" value="ACETYLORNITHINE DEACETYLASE"/>
    <property type="match status" value="1"/>
</dbReference>
<name>A0A448D725_9NEIS</name>
<dbReference type="Gene3D" id="3.40.630.10">
    <property type="entry name" value="Zn peptidases"/>
    <property type="match status" value="1"/>
</dbReference>
<dbReference type="Gene3D" id="3.30.70.360">
    <property type="match status" value="1"/>
</dbReference>
<keyword evidence="8" id="KW-0862">Zinc</keyword>
<keyword evidence="4" id="KW-0055">Arginine biosynthesis</keyword>
<organism evidence="11 12">
    <name type="scientific">Neisseria canis</name>
    <dbReference type="NCBI Taxonomy" id="493"/>
    <lineage>
        <taxon>Bacteria</taxon>
        <taxon>Pseudomonadati</taxon>
        <taxon>Pseudomonadota</taxon>
        <taxon>Betaproteobacteria</taxon>
        <taxon>Neisseriales</taxon>
        <taxon>Neisseriaceae</taxon>
        <taxon>Neisseria</taxon>
    </lineage>
</organism>
<dbReference type="PROSITE" id="PS00759">
    <property type="entry name" value="ARGE_DAPE_CPG2_2"/>
    <property type="match status" value="1"/>
</dbReference>
<dbReference type="OrthoDB" id="9809784at2"/>
<dbReference type="Proteomes" id="UP000279284">
    <property type="component" value="Chromosome"/>
</dbReference>
<keyword evidence="12" id="KW-1185">Reference proteome</keyword>
<feature type="domain" description="Peptidase M20 dimerisation" evidence="10">
    <location>
        <begin position="173"/>
        <end position="283"/>
    </location>
</feature>
<evidence type="ECO:0000313" key="11">
    <source>
        <dbReference type="EMBL" id="VEF00284.1"/>
    </source>
</evidence>
<dbReference type="Pfam" id="PF07687">
    <property type="entry name" value="M20_dimer"/>
    <property type="match status" value="1"/>
</dbReference>
<keyword evidence="6" id="KW-0479">Metal-binding</keyword>
<dbReference type="InterPro" id="IPR050072">
    <property type="entry name" value="Peptidase_M20A"/>
</dbReference>
<comment type="cofactor">
    <cofactor evidence="1">
        <name>Zn(2+)</name>
        <dbReference type="ChEBI" id="CHEBI:29105"/>
    </cofactor>
</comment>
<evidence type="ECO:0000256" key="3">
    <source>
        <dbReference type="ARBA" id="ARBA00022490"/>
    </source>
</evidence>
<dbReference type="KEGG" id="nci:NCTC10296_00777"/>
<evidence type="ECO:0000256" key="9">
    <source>
        <dbReference type="ARBA" id="ARBA00023285"/>
    </source>
</evidence>
<dbReference type="InterPro" id="IPR002933">
    <property type="entry name" value="Peptidase_M20"/>
</dbReference>
<evidence type="ECO:0000256" key="8">
    <source>
        <dbReference type="ARBA" id="ARBA00022833"/>
    </source>
</evidence>
<dbReference type="RefSeq" id="WP_085417232.1">
    <property type="nucleotide sequence ID" value="NZ_CAUJPY010000026.1"/>
</dbReference>
<dbReference type="InterPro" id="IPR010169">
    <property type="entry name" value="AcOrn-deacetyl"/>
</dbReference>
<gene>
    <name evidence="11" type="primary">argE</name>
    <name evidence="11" type="ORF">NCTC10296_00777</name>
</gene>
<keyword evidence="5" id="KW-0028">Amino-acid biosynthesis</keyword>
<dbReference type="GO" id="GO:0006526">
    <property type="term" value="P:L-arginine biosynthetic process"/>
    <property type="evidence" value="ECO:0007669"/>
    <property type="project" value="UniProtKB-KW"/>
</dbReference>
<dbReference type="InterPro" id="IPR001261">
    <property type="entry name" value="ArgE/DapE_CS"/>
</dbReference>
<dbReference type="STRING" id="493.BWD07_09760"/>
<dbReference type="InterPro" id="IPR011650">
    <property type="entry name" value="Peptidase_M20_dimer"/>
</dbReference>
<dbReference type="Pfam" id="PF01546">
    <property type="entry name" value="Peptidase_M20"/>
    <property type="match status" value="1"/>
</dbReference>
<dbReference type="NCBIfam" id="TIGR01892">
    <property type="entry name" value="AcOrn-deacetyl"/>
    <property type="match status" value="1"/>
</dbReference>
<dbReference type="SUPFAM" id="SSF55031">
    <property type="entry name" value="Bacterial exopeptidase dimerisation domain"/>
    <property type="match status" value="1"/>
</dbReference>
<comment type="similarity">
    <text evidence="2">Belongs to the peptidase M20A family. ArgE subfamily.</text>
</comment>
<keyword evidence="9" id="KW-0170">Cobalt</keyword>
<dbReference type="AlphaFoldDB" id="A0A448D725"/>
<dbReference type="EMBL" id="LR134313">
    <property type="protein sequence ID" value="VEF00284.1"/>
    <property type="molecule type" value="Genomic_DNA"/>
</dbReference>
<evidence type="ECO:0000313" key="12">
    <source>
        <dbReference type="Proteomes" id="UP000279284"/>
    </source>
</evidence>